<proteinExistence type="inferred from homology"/>
<protein>
    <recommendedName>
        <fullName evidence="6">O-fucosyltransferase family protein</fullName>
    </recommendedName>
</protein>
<dbReference type="InterPro" id="IPR024709">
    <property type="entry name" value="FucosylTrfase_pln"/>
</dbReference>
<evidence type="ECO:0000313" key="8">
    <source>
        <dbReference type="Proteomes" id="UP000824120"/>
    </source>
</evidence>
<evidence type="ECO:0000256" key="1">
    <source>
        <dbReference type="ARBA" id="ARBA00007737"/>
    </source>
</evidence>
<evidence type="ECO:0000256" key="2">
    <source>
        <dbReference type="ARBA" id="ARBA00022676"/>
    </source>
</evidence>
<dbReference type="PANTHER" id="PTHR31288">
    <property type="entry name" value="O-FUCOSYLTRANSFERASE FAMILY PROTEIN"/>
    <property type="match status" value="1"/>
</dbReference>
<accession>A0A9J5ZTL5</accession>
<evidence type="ECO:0000256" key="5">
    <source>
        <dbReference type="ARBA" id="ARBA00023277"/>
    </source>
</evidence>
<gene>
    <name evidence="7" type="ORF">H5410_015164</name>
</gene>
<reference evidence="7 8" key="1">
    <citation type="submission" date="2020-09" db="EMBL/GenBank/DDBJ databases">
        <title>De no assembly of potato wild relative species, Solanum commersonii.</title>
        <authorList>
            <person name="Cho K."/>
        </authorList>
    </citation>
    <scope>NUCLEOTIDE SEQUENCE [LARGE SCALE GENOMIC DNA]</scope>
    <source>
        <strain evidence="7">LZ3.2</strain>
        <tissue evidence="7">Leaf</tissue>
    </source>
</reference>
<dbReference type="OrthoDB" id="1718824at2759"/>
<name>A0A9J5ZTL5_SOLCO</name>
<evidence type="ECO:0000256" key="3">
    <source>
        <dbReference type="ARBA" id="ARBA00022679"/>
    </source>
</evidence>
<sequence>MDSDNSNVDAISTIWRNSYKGGEWRPCIDKSSRGLPESNGCIYIEANGGLNQQRTSIFNAIAVAGYLNATLVIPHFHFHSIWRDPRLIFSSIVLYFQGLSDFIIS</sequence>
<dbReference type="AlphaFoldDB" id="A0A9J5ZTL5"/>
<keyword evidence="8" id="KW-1185">Reference proteome</keyword>
<dbReference type="Pfam" id="PF10250">
    <property type="entry name" value="O-FucT"/>
    <property type="match status" value="1"/>
</dbReference>
<evidence type="ECO:0000256" key="4">
    <source>
        <dbReference type="ARBA" id="ARBA00023253"/>
    </source>
</evidence>
<evidence type="ECO:0000256" key="6">
    <source>
        <dbReference type="ARBA" id="ARBA00030350"/>
    </source>
</evidence>
<dbReference type="EMBL" id="JACXVP010000003">
    <property type="protein sequence ID" value="KAG5615340.1"/>
    <property type="molecule type" value="Genomic_DNA"/>
</dbReference>
<comment type="caution">
    <text evidence="7">The sequence shown here is derived from an EMBL/GenBank/DDBJ whole genome shotgun (WGS) entry which is preliminary data.</text>
</comment>
<dbReference type="InterPro" id="IPR019378">
    <property type="entry name" value="GDP-Fuc_O-FucTrfase"/>
</dbReference>
<keyword evidence="5" id="KW-0119">Carbohydrate metabolism</keyword>
<keyword evidence="4" id="KW-0294">Fucose metabolism</keyword>
<dbReference type="Proteomes" id="UP000824120">
    <property type="component" value="Chromosome 3"/>
</dbReference>
<dbReference type="GO" id="GO:0006004">
    <property type="term" value="P:fucose metabolic process"/>
    <property type="evidence" value="ECO:0007669"/>
    <property type="project" value="UniProtKB-KW"/>
</dbReference>
<comment type="similarity">
    <text evidence="1">Belongs to the glycosyltransferase GT106 family.</text>
</comment>
<dbReference type="PANTHER" id="PTHR31288:SF10">
    <property type="entry name" value="PROTEIN ESMERALDA 1"/>
    <property type="match status" value="1"/>
</dbReference>
<keyword evidence="3" id="KW-0808">Transferase</keyword>
<dbReference type="GO" id="GO:0016757">
    <property type="term" value="F:glycosyltransferase activity"/>
    <property type="evidence" value="ECO:0007669"/>
    <property type="project" value="UniProtKB-KW"/>
</dbReference>
<keyword evidence="2" id="KW-0328">Glycosyltransferase</keyword>
<evidence type="ECO:0000313" key="7">
    <source>
        <dbReference type="EMBL" id="KAG5615340.1"/>
    </source>
</evidence>
<organism evidence="7 8">
    <name type="scientific">Solanum commersonii</name>
    <name type="common">Commerson's wild potato</name>
    <name type="synonym">Commerson's nightshade</name>
    <dbReference type="NCBI Taxonomy" id="4109"/>
    <lineage>
        <taxon>Eukaryota</taxon>
        <taxon>Viridiplantae</taxon>
        <taxon>Streptophyta</taxon>
        <taxon>Embryophyta</taxon>
        <taxon>Tracheophyta</taxon>
        <taxon>Spermatophyta</taxon>
        <taxon>Magnoliopsida</taxon>
        <taxon>eudicotyledons</taxon>
        <taxon>Gunneridae</taxon>
        <taxon>Pentapetalae</taxon>
        <taxon>asterids</taxon>
        <taxon>lamiids</taxon>
        <taxon>Solanales</taxon>
        <taxon>Solanaceae</taxon>
        <taxon>Solanoideae</taxon>
        <taxon>Solaneae</taxon>
        <taxon>Solanum</taxon>
    </lineage>
</organism>